<evidence type="ECO:0000259" key="13">
    <source>
        <dbReference type="Pfam" id="PF00593"/>
    </source>
</evidence>
<keyword evidence="5 10" id="KW-0812">Transmembrane</keyword>
<dbReference type="InterPro" id="IPR000531">
    <property type="entry name" value="Beta-barrel_TonB"/>
</dbReference>
<dbReference type="Pfam" id="PF07715">
    <property type="entry name" value="Plug"/>
    <property type="match status" value="1"/>
</dbReference>
<dbReference type="SUPFAM" id="SSF56935">
    <property type="entry name" value="Porins"/>
    <property type="match status" value="1"/>
</dbReference>
<dbReference type="PANTHER" id="PTHR32552">
    <property type="entry name" value="FERRICHROME IRON RECEPTOR-RELATED"/>
    <property type="match status" value="1"/>
</dbReference>
<evidence type="ECO:0000256" key="4">
    <source>
        <dbReference type="ARBA" id="ARBA00022452"/>
    </source>
</evidence>
<comment type="similarity">
    <text evidence="2 10 11">Belongs to the TonB-dependent receptor family.</text>
</comment>
<evidence type="ECO:0000313" key="16">
    <source>
        <dbReference type="Proteomes" id="UP001528672"/>
    </source>
</evidence>
<dbReference type="EMBL" id="JAQSIO010000008">
    <property type="protein sequence ID" value="MDD0816506.1"/>
    <property type="molecule type" value="Genomic_DNA"/>
</dbReference>
<feature type="signal peptide" evidence="12">
    <location>
        <begin position="1"/>
        <end position="19"/>
    </location>
</feature>
<evidence type="ECO:0000256" key="7">
    <source>
        <dbReference type="ARBA" id="ARBA00023136"/>
    </source>
</evidence>
<dbReference type="Gene3D" id="2.40.170.20">
    <property type="entry name" value="TonB-dependent receptor, beta-barrel domain"/>
    <property type="match status" value="1"/>
</dbReference>
<proteinExistence type="inferred from homology"/>
<gene>
    <name evidence="15" type="ORF">PSQ39_17845</name>
</gene>
<dbReference type="Proteomes" id="UP001528672">
    <property type="component" value="Unassembled WGS sequence"/>
</dbReference>
<evidence type="ECO:0000256" key="3">
    <source>
        <dbReference type="ARBA" id="ARBA00022448"/>
    </source>
</evidence>
<evidence type="ECO:0000256" key="1">
    <source>
        <dbReference type="ARBA" id="ARBA00004571"/>
    </source>
</evidence>
<feature type="domain" description="TonB-dependent receptor-like beta-barrel" evidence="13">
    <location>
        <begin position="273"/>
        <end position="683"/>
    </location>
</feature>
<keyword evidence="3 10" id="KW-0813">Transport</keyword>
<keyword evidence="7 10" id="KW-0472">Membrane</keyword>
<accession>A0ABT5MIU5</accession>
<evidence type="ECO:0000256" key="5">
    <source>
        <dbReference type="ARBA" id="ARBA00022692"/>
    </source>
</evidence>
<dbReference type="PANTHER" id="PTHR32552:SF74">
    <property type="entry name" value="HYDROXAMATE SIDEROPHORE RECEPTOR FHUE"/>
    <property type="match status" value="1"/>
</dbReference>
<dbReference type="InterPro" id="IPR010105">
    <property type="entry name" value="TonB_sidphr_rcpt"/>
</dbReference>
<evidence type="ECO:0000313" key="15">
    <source>
        <dbReference type="EMBL" id="MDD0816506.1"/>
    </source>
</evidence>
<evidence type="ECO:0000256" key="6">
    <source>
        <dbReference type="ARBA" id="ARBA00023077"/>
    </source>
</evidence>
<organism evidence="15 16">
    <name type="scientific">Curvibacter microcysteis</name>
    <dbReference type="NCBI Taxonomy" id="3026419"/>
    <lineage>
        <taxon>Bacteria</taxon>
        <taxon>Pseudomonadati</taxon>
        <taxon>Pseudomonadota</taxon>
        <taxon>Betaproteobacteria</taxon>
        <taxon>Burkholderiales</taxon>
        <taxon>Comamonadaceae</taxon>
        <taxon>Curvibacter</taxon>
    </lineage>
</organism>
<dbReference type="InterPro" id="IPR039426">
    <property type="entry name" value="TonB-dep_rcpt-like"/>
</dbReference>
<name>A0ABT5MIU5_9BURK</name>
<dbReference type="Pfam" id="PF00593">
    <property type="entry name" value="TonB_dep_Rec_b-barrel"/>
    <property type="match status" value="1"/>
</dbReference>
<evidence type="ECO:0000256" key="11">
    <source>
        <dbReference type="RuleBase" id="RU003357"/>
    </source>
</evidence>
<dbReference type="CDD" id="cd01347">
    <property type="entry name" value="ligand_gated_channel"/>
    <property type="match status" value="1"/>
</dbReference>
<dbReference type="NCBIfam" id="TIGR01783">
    <property type="entry name" value="TonB-siderophor"/>
    <property type="match status" value="1"/>
</dbReference>
<feature type="domain" description="TonB-dependent receptor plug" evidence="14">
    <location>
        <begin position="69"/>
        <end position="167"/>
    </location>
</feature>
<protein>
    <submittedName>
        <fullName evidence="15">TonB-dependent siderophore receptor</fullName>
    </submittedName>
</protein>
<keyword evidence="16" id="KW-1185">Reference proteome</keyword>
<dbReference type="Gene3D" id="2.170.130.10">
    <property type="entry name" value="TonB-dependent receptor, plug domain"/>
    <property type="match status" value="1"/>
</dbReference>
<evidence type="ECO:0000256" key="9">
    <source>
        <dbReference type="ARBA" id="ARBA00023237"/>
    </source>
</evidence>
<evidence type="ECO:0000256" key="2">
    <source>
        <dbReference type="ARBA" id="ARBA00009810"/>
    </source>
</evidence>
<keyword evidence="12" id="KW-0732">Signal</keyword>
<evidence type="ECO:0000256" key="8">
    <source>
        <dbReference type="ARBA" id="ARBA00023170"/>
    </source>
</evidence>
<dbReference type="InterPro" id="IPR012910">
    <property type="entry name" value="Plug_dom"/>
</dbReference>
<dbReference type="InterPro" id="IPR037066">
    <property type="entry name" value="Plug_dom_sf"/>
</dbReference>
<dbReference type="PROSITE" id="PS52016">
    <property type="entry name" value="TONB_DEPENDENT_REC_3"/>
    <property type="match status" value="1"/>
</dbReference>
<evidence type="ECO:0000256" key="12">
    <source>
        <dbReference type="SAM" id="SignalP"/>
    </source>
</evidence>
<reference evidence="15 16" key="1">
    <citation type="submission" date="2023-02" db="EMBL/GenBank/DDBJ databases">
        <title>Bacterial whole genome sequence for Curvibacter sp. HBC28.</title>
        <authorList>
            <person name="Le V."/>
            <person name="Ko S.-R."/>
            <person name="Ahn C.-Y."/>
            <person name="Oh H.-M."/>
        </authorList>
    </citation>
    <scope>NUCLEOTIDE SEQUENCE [LARGE SCALE GENOMIC DNA]</scope>
    <source>
        <strain evidence="15 16">HBC28</strain>
    </source>
</reference>
<dbReference type="InterPro" id="IPR036942">
    <property type="entry name" value="Beta-barrel_TonB_sf"/>
</dbReference>
<evidence type="ECO:0000259" key="14">
    <source>
        <dbReference type="Pfam" id="PF07715"/>
    </source>
</evidence>
<comment type="caution">
    <text evidence="15">The sequence shown here is derived from an EMBL/GenBank/DDBJ whole genome shotgun (WGS) entry which is preliminary data.</text>
</comment>
<keyword evidence="4 10" id="KW-1134">Transmembrane beta strand</keyword>
<comment type="subcellular location">
    <subcellularLocation>
        <location evidence="1 10">Cell outer membrane</location>
        <topology evidence="1 10">Multi-pass membrane protein</topology>
    </subcellularLocation>
</comment>
<feature type="chain" id="PRO_5045368597" evidence="12">
    <location>
        <begin position="20"/>
        <end position="713"/>
    </location>
</feature>
<sequence length="713" mass="77577">MQLALVALAWGTAAPAGWAQTSSVAASASGAQPSLREVHIKEAPDTATEGTGAYSVRSASTATRLDLSLRDTPQSVSVITRSQMDDFGLRNANEVLEMATGINVERIETDRTYYSARGFDVTNFQVDGLGLPFTNGGQDGDLDTAIYDRVEVLRGANGLMSSTGNPSATINFVRKRPTSEFQARTGLTLGSWNQRRVDADVAGPLNEAGTVRGRLVLADENKNSYLDRYSLHKQVFSGLIEADLGAGTRVTTGVGYQKNSPQGSMWGALPLFNSDGSATQYPVSTSTAATWSYWDTSDTRQFVELNQALGQGWSLKAAFNHRVLRSEGNLFYAYGTPNASTGLGLFSYPSYFRSAEKQNVLDVYASGPLALAGRQHELVLGGSSARSDMRQLSLYGNDIGTALPALSQWTGQYTMPSFDASSNQADFVIRRQSLYATARWNVSDRLKLITGANVTQIESTGQNYGVAHRYNQTKASPYLGGTYALDAQHSLYASYAGIFNPQTQVGANLQPLAPVQGRNLEGGIKGEWLDKRLNASASVFRTQQKNTAEATSTYVGNTLVYRGVDATSTGVELDVAGRIRPDWELSAGYTHMRIRDDQTGAAARTYVPRQTLRLASTVRVPQVPGLKVGANLRWQGDIWRDQGVTTASGQAIVTRQPAYALLGLMARYDINRQWSATLNINNLTDRKYINSLYWAQGYYGAPRNVNVGLQWQY</sequence>
<keyword evidence="6 11" id="KW-0798">TonB box</keyword>
<evidence type="ECO:0000256" key="10">
    <source>
        <dbReference type="PROSITE-ProRule" id="PRU01360"/>
    </source>
</evidence>
<dbReference type="RefSeq" id="WP_273928333.1">
    <property type="nucleotide sequence ID" value="NZ_JAQSIO010000008.1"/>
</dbReference>
<keyword evidence="9 10" id="KW-0998">Cell outer membrane</keyword>
<keyword evidence="8 15" id="KW-0675">Receptor</keyword>